<accession>A0A6A5GL31</accession>
<feature type="signal peptide" evidence="1">
    <location>
        <begin position="1"/>
        <end position="23"/>
    </location>
</feature>
<keyword evidence="1" id="KW-0732">Signal</keyword>
<reference evidence="2 3" key="1">
    <citation type="submission" date="2019-12" db="EMBL/GenBank/DDBJ databases">
        <title>Chromosome-level assembly of the Caenorhabditis remanei genome.</title>
        <authorList>
            <person name="Teterina A.A."/>
            <person name="Willis J.H."/>
            <person name="Phillips P.C."/>
        </authorList>
    </citation>
    <scope>NUCLEOTIDE SEQUENCE [LARGE SCALE GENOMIC DNA]</scope>
    <source>
        <strain evidence="2 3">PX506</strain>
        <tissue evidence="2">Whole organism</tissue>
    </source>
</reference>
<dbReference type="AlphaFoldDB" id="A0A6A5GL31"/>
<dbReference type="KEGG" id="crq:GCK72_021943"/>
<dbReference type="GeneID" id="9816256"/>
<comment type="caution">
    <text evidence="2">The sequence shown here is derived from an EMBL/GenBank/DDBJ whole genome shotgun (WGS) entry which is preliminary data.</text>
</comment>
<dbReference type="Proteomes" id="UP000483820">
    <property type="component" value="Chromosome V"/>
</dbReference>
<dbReference type="EMBL" id="WUAV01000005">
    <property type="protein sequence ID" value="KAF1755374.1"/>
    <property type="molecule type" value="Genomic_DNA"/>
</dbReference>
<organism evidence="2 3">
    <name type="scientific">Caenorhabditis remanei</name>
    <name type="common">Caenorhabditis vulgaris</name>
    <dbReference type="NCBI Taxonomy" id="31234"/>
    <lineage>
        <taxon>Eukaryota</taxon>
        <taxon>Metazoa</taxon>
        <taxon>Ecdysozoa</taxon>
        <taxon>Nematoda</taxon>
        <taxon>Chromadorea</taxon>
        <taxon>Rhabditida</taxon>
        <taxon>Rhabditina</taxon>
        <taxon>Rhabditomorpha</taxon>
        <taxon>Rhabditoidea</taxon>
        <taxon>Rhabditidae</taxon>
        <taxon>Peloderinae</taxon>
        <taxon>Caenorhabditis</taxon>
    </lineage>
</organism>
<proteinExistence type="predicted"/>
<sequence>MSHQQSPSSFMDLLVLFIAIVLAVAIGLLAHKTKPIETTTAPATASQMVFEDEIAAKISRWNCMQDVPKHLWDKWTPDPTRFQGVNEFLFKTGTNGTELEEILYFHRLKMDRRGVSWIPYNSHAFNQFMVGAGGKRVKFQGSSRIENGEFHYHFQFEHAKKGMLGLKLVYFIPHEYLI</sequence>
<evidence type="ECO:0000256" key="1">
    <source>
        <dbReference type="SAM" id="SignalP"/>
    </source>
</evidence>
<feature type="chain" id="PRO_5025579319" evidence="1">
    <location>
        <begin position="24"/>
        <end position="178"/>
    </location>
</feature>
<gene>
    <name evidence="2" type="ORF">GCK72_021943</name>
</gene>
<evidence type="ECO:0000313" key="3">
    <source>
        <dbReference type="Proteomes" id="UP000483820"/>
    </source>
</evidence>
<dbReference type="CTD" id="9816256"/>
<name>A0A6A5GL31_CAERE</name>
<evidence type="ECO:0000313" key="2">
    <source>
        <dbReference type="EMBL" id="KAF1755374.1"/>
    </source>
</evidence>
<dbReference type="RefSeq" id="XP_003105344.2">
    <property type="nucleotide sequence ID" value="XM_003105296.2"/>
</dbReference>
<protein>
    <submittedName>
        <fullName evidence="2">Uncharacterized protein</fullName>
    </submittedName>
</protein>